<evidence type="ECO:0000313" key="2">
    <source>
        <dbReference type="Proteomes" id="UP000828390"/>
    </source>
</evidence>
<name>A0A9D4JFT3_DREPO</name>
<comment type="caution">
    <text evidence="1">The sequence shown here is derived from an EMBL/GenBank/DDBJ whole genome shotgun (WGS) entry which is preliminary data.</text>
</comment>
<sequence length="82" mass="9490">MRFVLRWLKTKTVPEEGELFLASQEAKSYWINKETFQLVYNVLFKINNNSHDLLLVLPGSLREVAMLVCVRMAGMLLKLFSG</sequence>
<keyword evidence="2" id="KW-1185">Reference proteome</keyword>
<reference evidence="1" key="1">
    <citation type="journal article" date="2019" name="bioRxiv">
        <title>The Genome of the Zebra Mussel, Dreissena polymorpha: A Resource for Invasive Species Research.</title>
        <authorList>
            <person name="McCartney M.A."/>
            <person name="Auch B."/>
            <person name="Kono T."/>
            <person name="Mallez S."/>
            <person name="Zhang Y."/>
            <person name="Obille A."/>
            <person name="Becker A."/>
            <person name="Abrahante J.E."/>
            <person name="Garbe J."/>
            <person name="Badalamenti J.P."/>
            <person name="Herman A."/>
            <person name="Mangelson H."/>
            <person name="Liachko I."/>
            <person name="Sullivan S."/>
            <person name="Sone E.D."/>
            <person name="Koren S."/>
            <person name="Silverstein K.A.T."/>
            <person name="Beckman K.B."/>
            <person name="Gohl D.M."/>
        </authorList>
    </citation>
    <scope>NUCLEOTIDE SEQUENCE</scope>
    <source>
        <strain evidence="1">Duluth1</strain>
        <tissue evidence="1">Whole animal</tissue>
    </source>
</reference>
<dbReference type="EMBL" id="JAIWYP010000006">
    <property type="protein sequence ID" value="KAH3810230.1"/>
    <property type="molecule type" value="Genomic_DNA"/>
</dbReference>
<dbReference type="AlphaFoldDB" id="A0A9D4JFT3"/>
<proteinExistence type="predicted"/>
<dbReference type="Proteomes" id="UP000828390">
    <property type="component" value="Unassembled WGS sequence"/>
</dbReference>
<accession>A0A9D4JFT3</accession>
<reference evidence="1" key="2">
    <citation type="submission" date="2020-11" db="EMBL/GenBank/DDBJ databases">
        <authorList>
            <person name="McCartney M.A."/>
            <person name="Auch B."/>
            <person name="Kono T."/>
            <person name="Mallez S."/>
            <person name="Becker A."/>
            <person name="Gohl D.M."/>
            <person name="Silverstein K.A.T."/>
            <person name="Koren S."/>
            <person name="Bechman K.B."/>
            <person name="Herman A."/>
            <person name="Abrahante J.E."/>
            <person name="Garbe J."/>
        </authorList>
    </citation>
    <scope>NUCLEOTIDE SEQUENCE</scope>
    <source>
        <strain evidence="1">Duluth1</strain>
        <tissue evidence="1">Whole animal</tissue>
    </source>
</reference>
<evidence type="ECO:0000313" key="1">
    <source>
        <dbReference type="EMBL" id="KAH3810230.1"/>
    </source>
</evidence>
<gene>
    <name evidence="1" type="ORF">DPMN_138620</name>
</gene>
<protein>
    <submittedName>
        <fullName evidence="1">Uncharacterized protein</fullName>
    </submittedName>
</protein>
<organism evidence="1 2">
    <name type="scientific">Dreissena polymorpha</name>
    <name type="common">Zebra mussel</name>
    <name type="synonym">Mytilus polymorpha</name>
    <dbReference type="NCBI Taxonomy" id="45954"/>
    <lineage>
        <taxon>Eukaryota</taxon>
        <taxon>Metazoa</taxon>
        <taxon>Spiralia</taxon>
        <taxon>Lophotrochozoa</taxon>
        <taxon>Mollusca</taxon>
        <taxon>Bivalvia</taxon>
        <taxon>Autobranchia</taxon>
        <taxon>Heteroconchia</taxon>
        <taxon>Euheterodonta</taxon>
        <taxon>Imparidentia</taxon>
        <taxon>Neoheterodontei</taxon>
        <taxon>Myida</taxon>
        <taxon>Dreissenoidea</taxon>
        <taxon>Dreissenidae</taxon>
        <taxon>Dreissena</taxon>
    </lineage>
</organism>